<dbReference type="CDD" id="cd01948">
    <property type="entry name" value="EAL"/>
    <property type="match status" value="1"/>
</dbReference>
<dbReference type="CDD" id="cd00130">
    <property type="entry name" value="PAS"/>
    <property type="match status" value="2"/>
</dbReference>
<dbReference type="PROSITE" id="PS50123">
    <property type="entry name" value="CHER"/>
    <property type="match status" value="1"/>
</dbReference>
<dbReference type="PANTHER" id="PTHR44757">
    <property type="entry name" value="DIGUANYLATE CYCLASE DGCP"/>
    <property type="match status" value="1"/>
</dbReference>
<evidence type="ECO:0000256" key="3">
    <source>
        <dbReference type="SAM" id="Coils"/>
    </source>
</evidence>
<dbReference type="GO" id="GO:0005737">
    <property type="term" value="C:cytoplasm"/>
    <property type="evidence" value="ECO:0007669"/>
    <property type="project" value="InterPro"/>
</dbReference>
<evidence type="ECO:0000256" key="2">
    <source>
        <dbReference type="PROSITE-ProRule" id="PRU00050"/>
    </source>
</evidence>
<evidence type="ECO:0000313" key="9">
    <source>
        <dbReference type="EMBL" id="AXR05342.1"/>
    </source>
</evidence>
<dbReference type="SMART" id="SM00052">
    <property type="entry name" value="EAL"/>
    <property type="match status" value="1"/>
</dbReference>
<dbReference type="GO" id="GO:0008984">
    <property type="term" value="F:protein-glutamate methylesterase activity"/>
    <property type="evidence" value="ECO:0007669"/>
    <property type="project" value="InterPro"/>
</dbReference>
<evidence type="ECO:0000259" key="4">
    <source>
        <dbReference type="PROSITE" id="PS50112"/>
    </source>
</evidence>
<dbReference type="Pfam" id="PF01739">
    <property type="entry name" value="CheR"/>
    <property type="match status" value="1"/>
</dbReference>
<dbReference type="Pfam" id="PF01339">
    <property type="entry name" value="CheB_methylest"/>
    <property type="match status" value="1"/>
</dbReference>
<protein>
    <submittedName>
        <fullName evidence="9">EAL domain-containing protein</fullName>
    </submittedName>
</protein>
<dbReference type="GO" id="GO:0006935">
    <property type="term" value="P:chemotaxis"/>
    <property type="evidence" value="ECO:0007669"/>
    <property type="project" value="UniProtKB-UniRule"/>
</dbReference>
<dbReference type="SUPFAM" id="SSF47757">
    <property type="entry name" value="Chemotaxis receptor methyltransferase CheR, N-terminal domain"/>
    <property type="match status" value="1"/>
</dbReference>
<sequence>MSVFNASWVTKQDTGNELNMGNTAASQADQTSKMPFVVGVGSSAGGIEALINLVSNLPEKLNASLVIAQHLSPSHKSQMTDILARETRYEVQEIEDNVAPKNNVIYVGPPGHHVIYRQGRLRLEKKPEDVTPKPSVNLLFESLADELGDHSVGVVLSGTGSDGSRGLRAVKSAGGYAIVQSPETAKYDGMPTASLQSVEVDRVLSPHEIGAEIANFCSNLIKSFFPNSDEEKNQLMTELYDVVRDTTKIDFSFYKQSTLLRRVNRRLIATNNDNLKDYLAQLHHDTDEVRLLSKELLISVTNFFRDKEAFEAIRSYICDIVENKKEGENIRLWVAGCATGEEAYSLAILFLEEMRRQNKELSIQVFGTDIDDNALAVARKGSYSTHSISSLDSELVEKYFRFEEDSFYPSKKLRDIITFSRQDITRDPPFLHLDMISFRNVMIYFNTELQQRVLSLFRYSLLNAGILFLGKSESIGLKEEYFVAVDRRSRIFKVSQSSKRPAVPRMLKGVITPSKAKDTPSNSYERLFNETIIREFGPSVLINTRFTILHSRGDLQPFVSFPSGTPDLNLSKLIVSEFSAELISTFNKAKRDSDVAISRPRQIEKDNRRHWKVVVIPLEQFETDLFIVNFRRIEEVPVAKNDTTYDTENADVAELIATREQLQTLTEEMAASAEEMQALNEEVQAANEELQANNEELEATNEELQATNEELISVNEESMRKSGELSAINGELESVYNTLDFPLFVFDDELLLSRTNEAANRKYHLNSLAYKKRAKELHLPEYFIDIENKLRATLKTSRKMNIIIKPTEKETLNLFITPLINARQKTTGAILVIIDNSELVRAHEDVEKNQDQLLSIMNNSLSVVALKDNSGRYEFVNARFEEIFGMTSEEVLGKTDNHLFNKKMAKMLREKDLDTMRSLAPVRTVDEFERDDGAVVLESVRFPIFDTDGTVKSICTQANDITRTRHANEQLKLAGKLFDRTGEAILVADENRKIITSNQAFTELTGYSIDKLMGKQARDFAADIYSPAFFEQIDEALNLQDYWQGEVTYLDAQSEELKLWVTINAVKDTNNKHTNFVMTYSDVNEIKNVQRKIEFLATHDELTRLPNRSVLMERLGMMLTTAKRQESMCAVLFFDLDDFKKINDSLGHNVGDLLLKQVSRRLQKCIRDTDILARMGGDEFVAILQSTSVNEIDEVAQRIIKVINAPFEINEHTLFASASIGISVYPDDGADNFVLLKNADTAMYRSKELGRNQYQFFTEEMKQEAVHKMEIEKALRSALTEGHFSMSFQPQVEINSGAIVGLEALLRCDSEALEGTPAQKFIEVAERGRLIEEIGLHALDLVFQQIHGWHTRNIEVPKVAINISVKQLQDDSFVTHTAHLMKKYKIKPKQLKFEITESALAERMDVLIEELNKLVDMGIVLSVDDFGVGQSSLSQLRKLPIHELKIDKSFIAGMCESEDAHTITLAIIRMAHALGLQVVAEGVENAAQLEILKNEQCQIVQGFYLYEPQGSNKTAQMLSSAPQNVLATE</sequence>
<proteinExistence type="predicted"/>
<keyword evidence="3" id="KW-0175">Coiled coil</keyword>
<feature type="active site" evidence="2">
    <location>
        <position position="70"/>
    </location>
</feature>
<dbReference type="PROSITE" id="PS50883">
    <property type="entry name" value="EAL"/>
    <property type="match status" value="1"/>
</dbReference>
<dbReference type="Gene3D" id="3.40.50.150">
    <property type="entry name" value="Vaccinia Virus protein VP39"/>
    <property type="match status" value="1"/>
</dbReference>
<dbReference type="SUPFAM" id="SSF55073">
    <property type="entry name" value="Nucleotide cyclase"/>
    <property type="match status" value="1"/>
</dbReference>
<feature type="active site" evidence="2">
    <location>
        <position position="162"/>
    </location>
</feature>
<evidence type="ECO:0000256" key="1">
    <source>
        <dbReference type="ARBA" id="ARBA00001946"/>
    </source>
</evidence>
<dbReference type="CDD" id="cd16434">
    <property type="entry name" value="CheB-CheR_fusion"/>
    <property type="match status" value="1"/>
</dbReference>
<accession>A0A346NII5</accession>
<dbReference type="InterPro" id="IPR052155">
    <property type="entry name" value="Biofilm_reg_signaling"/>
</dbReference>
<dbReference type="SUPFAM" id="SSF55785">
    <property type="entry name" value="PYP-like sensor domain (PAS domain)"/>
    <property type="match status" value="2"/>
</dbReference>
<dbReference type="InterPro" id="IPR000673">
    <property type="entry name" value="Sig_transdc_resp-reg_Me-estase"/>
</dbReference>
<dbReference type="PROSITE" id="PS50122">
    <property type="entry name" value="CHEB"/>
    <property type="match status" value="1"/>
</dbReference>
<dbReference type="InterPro" id="IPR029787">
    <property type="entry name" value="Nucleotide_cyclase"/>
</dbReference>
<dbReference type="GO" id="GO:0000156">
    <property type="term" value="F:phosphorelay response regulator activity"/>
    <property type="evidence" value="ECO:0007669"/>
    <property type="project" value="InterPro"/>
</dbReference>
<dbReference type="GO" id="GO:0008757">
    <property type="term" value="F:S-adenosylmethionine-dependent methyltransferase activity"/>
    <property type="evidence" value="ECO:0007669"/>
    <property type="project" value="InterPro"/>
</dbReference>
<dbReference type="Gene3D" id="3.30.70.270">
    <property type="match status" value="1"/>
</dbReference>
<dbReference type="Pfam" id="PF03705">
    <property type="entry name" value="CheR_N"/>
    <property type="match status" value="1"/>
</dbReference>
<dbReference type="SMART" id="SM00267">
    <property type="entry name" value="GGDEF"/>
    <property type="match status" value="1"/>
</dbReference>
<dbReference type="EMBL" id="CP031769">
    <property type="protein sequence ID" value="AXR05342.1"/>
    <property type="molecule type" value="Genomic_DNA"/>
</dbReference>
<dbReference type="InterPro" id="IPR013656">
    <property type="entry name" value="PAS_4"/>
</dbReference>
<gene>
    <name evidence="9" type="ORF">D0Y50_02550</name>
</gene>
<dbReference type="PANTHER" id="PTHR44757:SF2">
    <property type="entry name" value="BIOFILM ARCHITECTURE MAINTENANCE PROTEIN MBAA"/>
    <property type="match status" value="1"/>
</dbReference>
<dbReference type="Proteomes" id="UP000262073">
    <property type="component" value="Chromosome"/>
</dbReference>
<feature type="domain" description="CheR-type methyltransferase" evidence="6">
    <location>
        <begin position="238"/>
        <end position="475"/>
    </location>
</feature>
<evidence type="ECO:0000313" key="10">
    <source>
        <dbReference type="Proteomes" id="UP000262073"/>
    </source>
</evidence>
<dbReference type="InterPro" id="IPR001633">
    <property type="entry name" value="EAL_dom"/>
</dbReference>
<dbReference type="InterPro" id="IPR035909">
    <property type="entry name" value="CheB_C"/>
</dbReference>
<feature type="domain" description="GGDEF" evidence="8">
    <location>
        <begin position="1127"/>
        <end position="1259"/>
    </location>
</feature>
<organism evidence="9 10">
    <name type="scientific">Salinimonas sediminis</name>
    <dbReference type="NCBI Taxonomy" id="2303538"/>
    <lineage>
        <taxon>Bacteria</taxon>
        <taxon>Pseudomonadati</taxon>
        <taxon>Pseudomonadota</taxon>
        <taxon>Gammaproteobacteria</taxon>
        <taxon>Alteromonadales</taxon>
        <taxon>Alteromonadaceae</taxon>
        <taxon>Alteromonas/Salinimonas group</taxon>
        <taxon>Salinimonas</taxon>
    </lineage>
</organism>
<evidence type="ECO:0000259" key="5">
    <source>
        <dbReference type="PROSITE" id="PS50122"/>
    </source>
</evidence>
<dbReference type="SMART" id="SM00091">
    <property type="entry name" value="PAS"/>
    <property type="match status" value="3"/>
</dbReference>
<dbReference type="Gene3D" id="3.20.20.450">
    <property type="entry name" value="EAL domain"/>
    <property type="match status" value="1"/>
</dbReference>
<dbReference type="PRINTS" id="PR00996">
    <property type="entry name" value="CHERMTFRASE"/>
</dbReference>
<keyword evidence="10" id="KW-1185">Reference proteome</keyword>
<evidence type="ECO:0000259" key="7">
    <source>
        <dbReference type="PROSITE" id="PS50883"/>
    </source>
</evidence>
<dbReference type="SMART" id="SM00138">
    <property type="entry name" value="MeTrc"/>
    <property type="match status" value="1"/>
</dbReference>
<dbReference type="InterPro" id="IPR022641">
    <property type="entry name" value="CheR_N"/>
</dbReference>
<dbReference type="InterPro" id="IPR035919">
    <property type="entry name" value="EAL_sf"/>
</dbReference>
<dbReference type="InterPro" id="IPR035965">
    <property type="entry name" value="PAS-like_dom_sf"/>
</dbReference>
<dbReference type="OrthoDB" id="9816309at2"/>
<dbReference type="KEGG" id="salm:D0Y50_02550"/>
<dbReference type="InterPro" id="IPR022642">
    <property type="entry name" value="CheR_C"/>
</dbReference>
<dbReference type="SUPFAM" id="SSF141868">
    <property type="entry name" value="EAL domain-like"/>
    <property type="match status" value="1"/>
</dbReference>
<dbReference type="NCBIfam" id="TIGR00254">
    <property type="entry name" value="GGDEF"/>
    <property type="match status" value="1"/>
</dbReference>
<feature type="domain" description="EAL" evidence="7">
    <location>
        <begin position="1268"/>
        <end position="1522"/>
    </location>
</feature>
<dbReference type="FunFam" id="3.30.70.270:FF:000001">
    <property type="entry name" value="Diguanylate cyclase domain protein"/>
    <property type="match status" value="1"/>
</dbReference>
<dbReference type="SUPFAM" id="SSF52738">
    <property type="entry name" value="Methylesterase CheB, C-terminal domain"/>
    <property type="match status" value="1"/>
</dbReference>
<comment type="cofactor">
    <cofactor evidence="1">
        <name>Mg(2+)</name>
        <dbReference type="ChEBI" id="CHEBI:18420"/>
    </cofactor>
</comment>
<dbReference type="RefSeq" id="WP_117315317.1">
    <property type="nucleotide sequence ID" value="NZ_CP031769.1"/>
</dbReference>
<dbReference type="Pfam" id="PF13426">
    <property type="entry name" value="PAS_9"/>
    <property type="match status" value="1"/>
</dbReference>
<dbReference type="NCBIfam" id="TIGR00229">
    <property type="entry name" value="sensory_box"/>
    <property type="match status" value="2"/>
</dbReference>
<dbReference type="InterPro" id="IPR000160">
    <property type="entry name" value="GGDEF_dom"/>
</dbReference>
<dbReference type="PROSITE" id="PS50112">
    <property type="entry name" value="PAS"/>
    <property type="match status" value="2"/>
</dbReference>
<dbReference type="SUPFAM" id="SSF53335">
    <property type="entry name" value="S-adenosyl-L-methionine-dependent methyltransferases"/>
    <property type="match status" value="1"/>
</dbReference>
<dbReference type="InterPro" id="IPR043128">
    <property type="entry name" value="Rev_trsase/Diguanyl_cyclase"/>
</dbReference>
<feature type="coiled-coil region" evidence="3">
    <location>
        <begin position="655"/>
        <end position="721"/>
    </location>
</feature>
<keyword evidence="2" id="KW-0145">Chemotaxis</keyword>
<dbReference type="InterPro" id="IPR000780">
    <property type="entry name" value="CheR_MeTrfase"/>
</dbReference>
<dbReference type="Pfam" id="PF08448">
    <property type="entry name" value="PAS_4"/>
    <property type="match status" value="1"/>
</dbReference>
<reference evidence="9 10" key="1">
    <citation type="submission" date="2018-08" db="EMBL/GenBank/DDBJ databases">
        <title>Salinimonas sediminis sp. nov., a piezophilic bacterium isolated from a deep-sea sediment sample from the New Britain Trench.</title>
        <authorList>
            <person name="Cao J."/>
        </authorList>
    </citation>
    <scope>NUCLEOTIDE SEQUENCE [LARGE SCALE GENOMIC DNA]</scope>
    <source>
        <strain evidence="9 10">N102</strain>
    </source>
</reference>
<feature type="domain" description="PAS" evidence="4">
    <location>
        <begin position="849"/>
        <end position="929"/>
    </location>
</feature>
<dbReference type="InterPro" id="IPR000014">
    <property type="entry name" value="PAS"/>
</dbReference>
<dbReference type="PROSITE" id="PS50887">
    <property type="entry name" value="GGDEF"/>
    <property type="match status" value="1"/>
</dbReference>
<evidence type="ECO:0000259" key="6">
    <source>
        <dbReference type="PROSITE" id="PS50123"/>
    </source>
</evidence>
<dbReference type="Pfam" id="PF00990">
    <property type="entry name" value="GGDEF"/>
    <property type="match status" value="1"/>
</dbReference>
<dbReference type="CDD" id="cd01949">
    <property type="entry name" value="GGDEF"/>
    <property type="match status" value="1"/>
</dbReference>
<evidence type="ECO:0000259" key="8">
    <source>
        <dbReference type="PROSITE" id="PS50887"/>
    </source>
</evidence>
<feature type="active site" evidence="2">
    <location>
        <position position="43"/>
    </location>
</feature>
<feature type="domain" description="CheB-type methylesterase" evidence="5">
    <location>
        <begin position="37"/>
        <end position="213"/>
    </location>
</feature>
<dbReference type="InterPro" id="IPR029063">
    <property type="entry name" value="SAM-dependent_MTases_sf"/>
</dbReference>
<name>A0A346NII5_9ALTE</name>
<keyword evidence="2" id="KW-0378">Hydrolase</keyword>
<feature type="domain" description="PAS" evidence="4">
    <location>
        <begin position="970"/>
        <end position="1046"/>
    </location>
</feature>
<dbReference type="Gene3D" id="3.40.50.180">
    <property type="entry name" value="Methylesterase CheB, C-terminal domain"/>
    <property type="match status" value="1"/>
</dbReference>
<dbReference type="Pfam" id="PF00563">
    <property type="entry name" value="EAL"/>
    <property type="match status" value="1"/>
</dbReference>
<dbReference type="Gene3D" id="3.30.450.20">
    <property type="entry name" value="PAS domain"/>
    <property type="match status" value="2"/>
</dbReference>